<reference evidence="2 3" key="1">
    <citation type="submission" date="2024-04" db="EMBL/GenBank/DDBJ databases">
        <title>Draft genome sequence of Sessilibacter corallicola NBRC 116591.</title>
        <authorList>
            <person name="Miyakawa T."/>
            <person name="Kusuya Y."/>
            <person name="Miura T."/>
        </authorList>
    </citation>
    <scope>NUCLEOTIDE SEQUENCE [LARGE SCALE GENOMIC DNA]</scope>
    <source>
        <strain evidence="2 3">KU-00831-HH</strain>
    </source>
</reference>
<name>A0ABQ0A612_9GAMM</name>
<dbReference type="RefSeq" id="WP_353301737.1">
    <property type="nucleotide sequence ID" value="NZ_BAABWN010000002.1"/>
</dbReference>
<dbReference type="PANTHER" id="PTHR39200:SF1">
    <property type="entry name" value="AUTO-TRANSPORTER ADHESIN HEAD GIN DOMAIN-CONTAINING PROTEIN-RELATED"/>
    <property type="match status" value="1"/>
</dbReference>
<protein>
    <recommendedName>
        <fullName evidence="1">Putative auto-transporter adhesin head GIN domain-containing protein</fullName>
    </recommendedName>
</protein>
<keyword evidence="3" id="KW-1185">Reference proteome</keyword>
<dbReference type="PANTHER" id="PTHR39200">
    <property type="entry name" value="HYPOTHETICAL EXPORTED PROTEIN"/>
    <property type="match status" value="1"/>
</dbReference>
<dbReference type="Gene3D" id="2.160.20.120">
    <property type="match status" value="2"/>
</dbReference>
<evidence type="ECO:0000313" key="3">
    <source>
        <dbReference type="Proteomes" id="UP001465153"/>
    </source>
</evidence>
<organism evidence="2 3">
    <name type="scientific">Sessilibacter corallicola</name>
    <dbReference type="NCBI Taxonomy" id="2904075"/>
    <lineage>
        <taxon>Bacteria</taxon>
        <taxon>Pseudomonadati</taxon>
        <taxon>Pseudomonadota</taxon>
        <taxon>Gammaproteobacteria</taxon>
        <taxon>Cellvibrionales</taxon>
        <taxon>Cellvibrionaceae</taxon>
        <taxon>Sessilibacter</taxon>
    </lineage>
</organism>
<evidence type="ECO:0000259" key="1">
    <source>
        <dbReference type="Pfam" id="PF10988"/>
    </source>
</evidence>
<sequence length="288" mass="30421">MFGHQSRNIIHEDSSLSVLFQFFLACMVCAGVSWSANASESNLYSKSFQLSGIQELEISQGYQVKVIQGNHEYVRATGPQEVLSLIAAEYAEGKLSISSQTGGLLPVTIEVGAKSLKRLTFESVSYAEVEELTGESLKISRSGDGQLHLGNIRSNSLKLVSQGSGQIHGDTLISENLSLTLSGTGQINVHSIQANHLQSSISGSAGVYIDKVGEVDTSAIQLSGSGLFDAANVIIHEAEIAIAGSANALVNVMENLDVNTSGSGTVTYYGNPNINTGIFGTGFVRKAF</sequence>
<evidence type="ECO:0000313" key="2">
    <source>
        <dbReference type="EMBL" id="GAA6166958.1"/>
    </source>
</evidence>
<comment type="caution">
    <text evidence="2">The sequence shown here is derived from an EMBL/GenBank/DDBJ whole genome shotgun (WGS) entry which is preliminary data.</text>
</comment>
<dbReference type="InterPro" id="IPR021255">
    <property type="entry name" value="DUF2807"/>
</dbReference>
<proteinExistence type="predicted"/>
<dbReference type="EMBL" id="BAABWN010000002">
    <property type="protein sequence ID" value="GAA6166958.1"/>
    <property type="molecule type" value="Genomic_DNA"/>
</dbReference>
<dbReference type="PROSITE" id="PS51257">
    <property type="entry name" value="PROKAR_LIPOPROTEIN"/>
    <property type="match status" value="1"/>
</dbReference>
<gene>
    <name evidence="2" type="ORF">NBRC116591_07680</name>
</gene>
<dbReference type="Pfam" id="PF10988">
    <property type="entry name" value="DUF2807"/>
    <property type="match status" value="1"/>
</dbReference>
<accession>A0ABQ0A612</accession>
<feature type="domain" description="Putative auto-transporter adhesin head GIN" evidence="1">
    <location>
        <begin position="162"/>
        <end position="272"/>
    </location>
</feature>
<dbReference type="Proteomes" id="UP001465153">
    <property type="component" value="Unassembled WGS sequence"/>
</dbReference>